<keyword evidence="3" id="KW-1185">Reference proteome</keyword>
<gene>
    <name evidence="2" type="ORF">MPAN_001090</name>
</gene>
<name>A0A7U9TJ98_9MOLU</name>
<dbReference type="Proteomes" id="UP000620133">
    <property type="component" value="Chromosome"/>
</dbReference>
<dbReference type="Gene3D" id="3.40.50.1820">
    <property type="entry name" value="alpha/beta hydrolase"/>
    <property type="match status" value="1"/>
</dbReference>
<organism evidence="2 3">
    <name type="scientific">Mariniplasma anaerobium</name>
    <dbReference type="NCBI Taxonomy" id="2735436"/>
    <lineage>
        <taxon>Bacteria</taxon>
        <taxon>Bacillati</taxon>
        <taxon>Mycoplasmatota</taxon>
        <taxon>Mollicutes</taxon>
        <taxon>Acholeplasmatales</taxon>
        <taxon>Acholeplasmataceae</taxon>
        <taxon>Mariniplasma</taxon>
    </lineage>
</organism>
<keyword evidence="2" id="KW-0378">Hydrolase</keyword>
<evidence type="ECO:0000313" key="2">
    <source>
        <dbReference type="EMBL" id="BCR35216.1"/>
    </source>
</evidence>
<dbReference type="InterPro" id="IPR022742">
    <property type="entry name" value="Hydrolase_4"/>
</dbReference>
<dbReference type="PANTHER" id="PTHR43265:SF1">
    <property type="entry name" value="ESTERASE ESTD"/>
    <property type="match status" value="1"/>
</dbReference>
<evidence type="ECO:0000313" key="3">
    <source>
        <dbReference type="Proteomes" id="UP000620133"/>
    </source>
</evidence>
<protein>
    <submittedName>
        <fullName evidence="2">Alpha/beta hydrolase</fullName>
    </submittedName>
</protein>
<dbReference type="GO" id="GO:0052689">
    <property type="term" value="F:carboxylic ester hydrolase activity"/>
    <property type="evidence" value="ECO:0007669"/>
    <property type="project" value="TreeGrafter"/>
</dbReference>
<accession>A0A7U9TJ98</accession>
<dbReference type="InterPro" id="IPR029058">
    <property type="entry name" value="AB_hydrolase_fold"/>
</dbReference>
<dbReference type="EMBL" id="AP024412">
    <property type="protein sequence ID" value="BCR35216.1"/>
    <property type="molecule type" value="Genomic_DNA"/>
</dbReference>
<dbReference type="SUPFAM" id="SSF53474">
    <property type="entry name" value="alpha/beta-Hydrolases"/>
    <property type="match status" value="1"/>
</dbReference>
<dbReference type="RefSeq" id="WP_176239089.1">
    <property type="nucleotide sequence ID" value="NZ_AP024412.1"/>
</dbReference>
<dbReference type="AlphaFoldDB" id="A0A7U9TJ98"/>
<dbReference type="InterPro" id="IPR053145">
    <property type="entry name" value="AB_hydrolase_Est10"/>
</dbReference>
<reference evidence="2" key="1">
    <citation type="submission" date="2021-01" db="EMBL/GenBank/DDBJ databases">
        <title>Draft genome sequence of Acholeplasmataceae bacterium strain Mahy22.</title>
        <authorList>
            <person name="Watanabe M."/>
            <person name="Kojima H."/>
            <person name="Fukui M."/>
        </authorList>
    </citation>
    <scope>NUCLEOTIDE SEQUENCE</scope>
    <source>
        <strain evidence="2">Mahy22</strain>
    </source>
</reference>
<sequence length="313" mass="35952">MEELVVIKSTYKLEGTLSFPNLKEDNYKAVLIIGGSGEFDRNGNYKGILLNTYKFLSDFLNEQGYATLRYDKRGIGNSEGIFCETGLNDLIDDVDNAYKLLERDNRIDNNNIYLLGHSEGAIISTIYNERNSKIKGLILLAGAGIDLKTAQTRQYTFARDELTSIDGIFGKIIRTFYKPEKLLKNQEDIYIKSKMVMSNTFRKSGKSIPAKWYREHLEYSKRSILNLLNKAKNSVLCTFGNKDIQSSVIDSDDIKKMNRDNIDIFEVKDMDHMLRMFDYKPTIINQTKQYKIDASLPLSPLLLNKIESWLLIN</sequence>
<dbReference type="Pfam" id="PF12146">
    <property type="entry name" value="Hydrolase_4"/>
    <property type="match status" value="1"/>
</dbReference>
<feature type="domain" description="Serine aminopeptidase S33" evidence="1">
    <location>
        <begin position="52"/>
        <end position="180"/>
    </location>
</feature>
<proteinExistence type="predicted"/>
<dbReference type="KEGG" id="manr:MPAN_001090"/>
<evidence type="ECO:0000259" key="1">
    <source>
        <dbReference type="Pfam" id="PF12146"/>
    </source>
</evidence>
<dbReference type="PANTHER" id="PTHR43265">
    <property type="entry name" value="ESTERASE ESTD"/>
    <property type="match status" value="1"/>
</dbReference>